<dbReference type="Gene3D" id="3.100.10.10">
    <property type="match status" value="1"/>
</dbReference>
<dbReference type="PANTHER" id="PTHR10934">
    <property type="entry name" value="60S RIBOSOMAL PROTEIN L18"/>
    <property type="match status" value="1"/>
</dbReference>
<dbReference type="AlphaFoldDB" id="A0AA88V324"/>
<dbReference type="PANTHER" id="PTHR10934:SF2">
    <property type="entry name" value="LARGE RIBOSOMAL SUBUNIT PROTEIN EL18"/>
    <property type="match status" value="1"/>
</dbReference>
<dbReference type="InterPro" id="IPR000039">
    <property type="entry name" value="Ribosomal_eL18"/>
</dbReference>
<evidence type="ECO:0000313" key="6">
    <source>
        <dbReference type="Proteomes" id="UP001188597"/>
    </source>
</evidence>
<comment type="caution">
    <text evidence="5">The sequence shown here is derived from an EMBL/GenBank/DDBJ whole genome shotgun (WGS) entry which is preliminary data.</text>
</comment>
<sequence>MFKPNPERLQARPESIREPDHRKMAVQSNNVELQSIDLKGGGKSKKTKRTAPKSDDIYLKLRVKLYRFLVRRTGSKFNDVILKRLFMSKINKPPLYLSPALIRPMPRKVFYFYRLFPIMLTSSENDIGEIEKEEYGKTDVPDELEALNEKCFLEAPRILAKQRGIAVKLLECRIATPNLMCDQREGVKDIRKGQAQTETFCKADFHLFTVMVPLASER</sequence>
<feature type="domain" description="Large ribosomal subunit protein uL15/eL18" evidence="4">
    <location>
        <begin position="36"/>
        <end position="98"/>
    </location>
</feature>
<dbReference type="GO" id="GO:0022625">
    <property type="term" value="C:cytosolic large ribosomal subunit"/>
    <property type="evidence" value="ECO:0007669"/>
    <property type="project" value="TreeGrafter"/>
</dbReference>
<keyword evidence="2" id="KW-0687">Ribonucleoprotein</keyword>
<feature type="compositionally biased region" description="Basic residues" evidence="3">
    <location>
        <begin position="42"/>
        <end position="51"/>
    </location>
</feature>
<dbReference type="GO" id="GO:0006412">
    <property type="term" value="P:translation"/>
    <property type="evidence" value="ECO:0007669"/>
    <property type="project" value="InterPro"/>
</dbReference>
<dbReference type="Proteomes" id="UP001188597">
    <property type="component" value="Unassembled WGS sequence"/>
</dbReference>
<accession>A0AA88V324</accession>
<evidence type="ECO:0000256" key="2">
    <source>
        <dbReference type="ARBA" id="ARBA00023274"/>
    </source>
</evidence>
<gene>
    <name evidence="5" type="ORF">RJ639_022298</name>
</gene>
<evidence type="ECO:0000256" key="1">
    <source>
        <dbReference type="ARBA" id="ARBA00022980"/>
    </source>
</evidence>
<dbReference type="GO" id="GO:0003723">
    <property type="term" value="F:RNA binding"/>
    <property type="evidence" value="ECO:0007669"/>
    <property type="project" value="TreeGrafter"/>
</dbReference>
<evidence type="ECO:0000259" key="4">
    <source>
        <dbReference type="Pfam" id="PF17135"/>
    </source>
</evidence>
<dbReference type="GO" id="GO:0003735">
    <property type="term" value="F:structural constituent of ribosome"/>
    <property type="evidence" value="ECO:0007669"/>
    <property type="project" value="InterPro"/>
</dbReference>
<feature type="region of interest" description="Disordered" evidence="3">
    <location>
        <begin position="1"/>
        <end position="51"/>
    </location>
</feature>
<keyword evidence="6" id="KW-1185">Reference proteome</keyword>
<evidence type="ECO:0000313" key="5">
    <source>
        <dbReference type="EMBL" id="KAK3000971.1"/>
    </source>
</evidence>
<evidence type="ECO:0000256" key="3">
    <source>
        <dbReference type="SAM" id="MobiDB-lite"/>
    </source>
</evidence>
<name>A0AA88V324_9ASTE</name>
<protein>
    <recommendedName>
        <fullName evidence="4">Large ribosomal subunit protein uL15/eL18 domain-containing protein</fullName>
    </recommendedName>
</protein>
<keyword evidence="1" id="KW-0689">Ribosomal protein</keyword>
<organism evidence="5 6">
    <name type="scientific">Escallonia herrerae</name>
    <dbReference type="NCBI Taxonomy" id="1293975"/>
    <lineage>
        <taxon>Eukaryota</taxon>
        <taxon>Viridiplantae</taxon>
        <taxon>Streptophyta</taxon>
        <taxon>Embryophyta</taxon>
        <taxon>Tracheophyta</taxon>
        <taxon>Spermatophyta</taxon>
        <taxon>Magnoliopsida</taxon>
        <taxon>eudicotyledons</taxon>
        <taxon>Gunneridae</taxon>
        <taxon>Pentapetalae</taxon>
        <taxon>asterids</taxon>
        <taxon>campanulids</taxon>
        <taxon>Escalloniales</taxon>
        <taxon>Escalloniaceae</taxon>
        <taxon>Escallonia</taxon>
    </lineage>
</organism>
<dbReference type="Pfam" id="PF17135">
    <property type="entry name" value="Ribosomal_L18"/>
    <property type="match status" value="1"/>
</dbReference>
<feature type="compositionally biased region" description="Basic and acidic residues" evidence="3">
    <location>
        <begin position="1"/>
        <end position="23"/>
    </location>
</feature>
<dbReference type="EMBL" id="JAVXUP010002875">
    <property type="protein sequence ID" value="KAK3000971.1"/>
    <property type="molecule type" value="Genomic_DNA"/>
</dbReference>
<dbReference type="InterPro" id="IPR021131">
    <property type="entry name" value="Ribosomal_uL15/eL18"/>
</dbReference>
<reference evidence="5" key="1">
    <citation type="submission" date="2022-12" db="EMBL/GenBank/DDBJ databases">
        <title>Draft genome assemblies for two species of Escallonia (Escalloniales).</title>
        <authorList>
            <person name="Chanderbali A."/>
            <person name="Dervinis C."/>
            <person name="Anghel I."/>
            <person name="Soltis D."/>
            <person name="Soltis P."/>
            <person name="Zapata F."/>
        </authorList>
    </citation>
    <scope>NUCLEOTIDE SEQUENCE</scope>
    <source>
        <strain evidence="5">UCBG64.0493</strain>
        <tissue evidence="5">Leaf</tissue>
    </source>
</reference>
<proteinExistence type="predicted"/>